<dbReference type="InterPro" id="IPR057451">
    <property type="entry name" value="BRWD/PHIP_AD"/>
</dbReference>
<dbReference type="Proteomes" id="UP000585474">
    <property type="component" value="Unassembled WGS sequence"/>
</dbReference>
<reference evidence="3 4" key="1">
    <citation type="submission" date="2019-07" db="EMBL/GenBank/DDBJ databases">
        <title>De Novo Assembly of kiwifruit Actinidia rufa.</title>
        <authorList>
            <person name="Sugita-Konishi S."/>
            <person name="Sato K."/>
            <person name="Mori E."/>
            <person name="Abe Y."/>
            <person name="Kisaki G."/>
            <person name="Hamano K."/>
            <person name="Suezawa K."/>
            <person name="Otani M."/>
            <person name="Fukuda T."/>
            <person name="Manabe T."/>
            <person name="Gomi K."/>
            <person name="Tabuchi M."/>
            <person name="Akimitsu K."/>
            <person name="Kataoka I."/>
        </authorList>
    </citation>
    <scope>NUCLEOTIDE SEQUENCE [LARGE SCALE GENOMIC DNA]</scope>
    <source>
        <strain evidence="4">cv. Fuchu</strain>
    </source>
</reference>
<evidence type="ECO:0000256" key="1">
    <source>
        <dbReference type="SAM" id="MobiDB-lite"/>
    </source>
</evidence>
<name>A0A7J0G181_9ERIC</name>
<dbReference type="AlphaFoldDB" id="A0A7J0G181"/>
<dbReference type="GO" id="GO:0005634">
    <property type="term" value="C:nucleus"/>
    <property type="evidence" value="ECO:0007669"/>
    <property type="project" value="TreeGrafter"/>
</dbReference>
<protein>
    <submittedName>
        <fullName evidence="3">WD40 domain-containing protein</fullName>
    </submittedName>
</protein>
<accession>A0A7J0G181</accession>
<proteinExistence type="predicted"/>
<dbReference type="Pfam" id="PF25313">
    <property type="entry name" value="BRWD_AD"/>
    <property type="match status" value="1"/>
</dbReference>
<comment type="caution">
    <text evidence="3">The sequence shown here is derived from an EMBL/GenBank/DDBJ whole genome shotgun (WGS) entry which is preliminary data.</text>
</comment>
<feature type="domain" description="BRWD/PHIP ancillary-like" evidence="2">
    <location>
        <begin position="239"/>
        <end position="363"/>
    </location>
</feature>
<gene>
    <name evidence="3" type="ORF">Acr_17g0001050</name>
</gene>
<dbReference type="PANTHER" id="PTHR16266">
    <property type="entry name" value="WD REPEAT DOMAIN 9"/>
    <property type="match status" value="1"/>
</dbReference>
<keyword evidence="4" id="KW-1185">Reference proteome</keyword>
<evidence type="ECO:0000259" key="2">
    <source>
        <dbReference type="Pfam" id="PF25313"/>
    </source>
</evidence>
<dbReference type="GO" id="GO:0007010">
    <property type="term" value="P:cytoskeleton organization"/>
    <property type="evidence" value="ECO:0007669"/>
    <property type="project" value="TreeGrafter"/>
</dbReference>
<dbReference type="OrthoDB" id="1735686at2759"/>
<organism evidence="3 4">
    <name type="scientific">Actinidia rufa</name>
    <dbReference type="NCBI Taxonomy" id="165716"/>
    <lineage>
        <taxon>Eukaryota</taxon>
        <taxon>Viridiplantae</taxon>
        <taxon>Streptophyta</taxon>
        <taxon>Embryophyta</taxon>
        <taxon>Tracheophyta</taxon>
        <taxon>Spermatophyta</taxon>
        <taxon>Magnoliopsida</taxon>
        <taxon>eudicotyledons</taxon>
        <taxon>Gunneridae</taxon>
        <taxon>Pentapetalae</taxon>
        <taxon>asterids</taxon>
        <taxon>Ericales</taxon>
        <taxon>Actinidiaceae</taxon>
        <taxon>Actinidia</taxon>
    </lineage>
</organism>
<dbReference type="EMBL" id="BJWL01000017">
    <property type="protein sequence ID" value="GFZ04533.1"/>
    <property type="molecule type" value="Genomic_DNA"/>
</dbReference>
<evidence type="ECO:0000313" key="4">
    <source>
        <dbReference type="Proteomes" id="UP000585474"/>
    </source>
</evidence>
<dbReference type="GO" id="GO:0006357">
    <property type="term" value="P:regulation of transcription by RNA polymerase II"/>
    <property type="evidence" value="ECO:0007669"/>
    <property type="project" value="TreeGrafter"/>
</dbReference>
<sequence length="404" mass="44800">MLSTAAVLHLTGMKRRSKSSLCLHTCVGLTCGLIRIDKLSVFGAVTAIAFSPRLGTVYQLLCYLTGTPEGTGGSRNKNRSTEDVHKSSLCDFPPLDNLKEIPPAEPIKLRIKSKKVSRDPESPYQLKFITPREVLTRAGGDLMSERLPCMEDNLILGVPEEDEGFEQPSHRADAIRRIRSTGLKATSRETHAMNHKFKVRQGLRSAGTSKSAEKILQENIRLAPFGRVDEKSKNGDQFQGHQGYFKANPLTGKSPRESIKRNIRAVEICLVEGFRYCQVPGAGDGGCKIALKFTDPSSSVFGEGFKFTLAELKDFLGFVVERTRYDAAILRHWTCKDECKVWWRDPSGEGGSGWKGWIVSSQVVHGKDTRFSTRVIPQTIIRIKLGTSTILKICGSTTILIMKL</sequence>
<evidence type="ECO:0000313" key="3">
    <source>
        <dbReference type="EMBL" id="GFZ04533.1"/>
    </source>
</evidence>
<dbReference type="PANTHER" id="PTHR16266:SF17">
    <property type="entry name" value="BRWD3"/>
    <property type="match status" value="1"/>
</dbReference>
<dbReference type="InterPro" id="IPR052060">
    <property type="entry name" value="Bromo_WD_repeat"/>
</dbReference>
<feature type="region of interest" description="Disordered" evidence="1">
    <location>
        <begin position="232"/>
        <end position="251"/>
    </location>
</feature>
<dbReference type="GO" id="GO:0008360">
    <property type="term" value="P:regulation of cell shape"/>
    <property type="evidence" value="ECO:0007669"/>
    <property type="project" value="TreeGrafter"/>
</dbReference>